<sequence>MAKQQSYEEIRTEFRGNPSAANKKKFLDARVKHIVQRQQEEKAAKKKVSTPKKKAAKK</sequence>
<feature type="region of interest" description="Disordered" evidence="1">
    <location>
        <begin position="1"/>
        <end position="23"/>
    </location>
</feature>
<proteinExistence type="predicted"/>
<evidence type="ECO:0000313" key="2">
    <source>
        <dbReference type="EMBL" id="GAG01256.1"/>
    </source>
</evidence>
<protein>
    <submittedName>
        <fullName evidence="2">Uncharacterized protein</fullName>
    </submittedName>
</protein>
<reference evidence="2" key="1">
    <citation type="journal article" date="2014" name="Front. Microbiol.">
        <title>High frequency of phylogenetically diverse reductive dehalogenase-homologous genes in deep subseafloor sedimentary metagenomes.</title>
        <authorList>
            <person name="Kawai M."/>
            <person name="Futagami T."/>
            <person name="Toyoda A."/>
            <person name="Takaki Y."/>
            <person name="Nishi S."/>
            <person name="Hori S."/>
            <person name="Arai W."/>
            <person name="Tsubouchi T."/>
            <person name="Morono Y."/>
            <person name="Uchiyama I."/>
            <person name="Ito T."/>
            <person name="Fujiyama A."/>
            <person name="Inagaki F."/>
            <person name="Takami H."/>
        </authorList>
    </citation>
    <scope>NUCLEOTIDE SEQUENCE</scope>
    <source>
        <strain evidence="2">Expedition CK06-06</strain>
    </source>
</reference>
<feature type="compositionally biased region" description="Basic and acidic residues" evidence="1">
    <location>
        <begin position="1"/>
        <end position="14"/>
    </location>
</feature>
<gene>
    <name evidence="2" type="ORF">S01H1_37940</name>
</gene>
<feature type="region of interest" description="Disordered" evidence="1">
    <location>
        <begin position="36"/>
        <end position="58"/>
    </location>
</feature>
<evidence type="ECO:0000256" key="1">
    <source>
        <dbReference type="SAM" id="MobiDB-lite"/>
    </source>
</evidence>
<dbReference type="EMBL" id="BARS01023846">
    <property type="protein sequence ID" value="GAG01256.1"/>
    <property type="molecule type" value="Genomic_DNA"/>
</dbReference>
<dbReference type="AlphaFoldDB" id="X0VL12"/>
<name>X0VL12_9ZZZZ</name>
<organism evidence="2">
    <name type="scientific">marine sediment metagenome</name>
    <dbReference type="NCBI Taxonomy" id="412755"/>
    <lineage>
        <taxon>unclassified sequences</taxon>
        <taxon>metagenomes</taxon>
        <taxon>ecological metagenomes</taxon>
    </lineage>
</organism>
<accession>X0VL12</accession>
<comment type="caution">
    <text evidence="2">The sequence shown here is derived from an EMBL/GenBank/DDBJ whole genome shotgun (WGS) entry which is preliminary data.</text>
</comment>
<feature type="compositionally biased region" description="Basic residues" evidence="1">
    <location>
        <begin position="44"/>
        <end position="58"/>
    </location>
</feature>